<feature type="transmembrane region" description="Helical" evidence="6">
    <location>
        <begin position="207"/>
        <end position="230"/>
    </location>
</feature>
<evidence type="ECO:0000256" key="6">
    <source>
        <dbReference type="SAM" id="Phobius"/>
    </source>
</evidence>
<dbReference type="InterPro" id="IPR050638">
    <property type="entry name" value="AA-Vitamin_Transporters"/>
</dbReference>
<keyword evidence="4 6" id="KW-1133">Transmembrane helix</keyword>
<comment type="subcellular location">
    <subcellularLocation>
        <location evidence="1">Membrane</location>
        <topology evidence="1">Multi-pass membrane protein</topology>
    </subcellularLocation>
</comment>
<accession>A0A172YDX0</accession>
<feature type="domain" description="EamA" evidence="7">
    <location>
        <begin position="153"/>
        <end position="284"/>
    </location>
</feature>
<dbReference type="Pfam" id="PF00892">
    <property type="entry name" value="EamA"/>
    <property type="match status" value="2"/>
</dbReference>
<feature type="transmembrane region" description="Helical" evidence="6">
    <location>
        <begin position="183"/>
        <end position="201"/>
    </location>
</feature>
<feature type="domain" description="EamA" evidence="7">
    <location>
        <begin position="17"/>
        <end position="141"/>
    </location>
</feature>
<gene>
    <name evidence="8" type="ORF">A5892_07300</name>
</gene>
<organism evidence="8 9">
    <name type="scientific">Halotalea alkalilenta</name>
    <dbReference type="NCBI Taxonomy" id="376489"/>
    <lineage>
        <taxon>Bacteria</taxon>
        <taxon>Pseudomonadati</taxon>
        <taxon>Pseudomonadota</taxon>
        <taxon>Gammaproteobacteria</taxon>
        <taxon>Oceanospirillales</taxon>
        <taxon>Halomonadaceae</taxon>
        <taxon>Halotalea</taxon>
    </lineage>
</organism>
<keyword evidence="5 6" id="KW-0472">Membrane</keyword>
<evidence type="ECO:0000259" key="7">
    <source>
        <dbReference type="Pfam" id="PF00892"/>
    </source>
</evidence>
<feature type="transmembrane region" description="Helical" evidence="6">
    <location>
        <begin position="99"/>
        <end position="118"/>
    </location>
</feature>
<feature type="transmembrane region" description="Helical" evidence="6">
    <location>
        <begin position="267"/>
        <end position="284"/>
    </location>
</feature>
<proteinExistence type="inferred from homology"/>
<evidence type="ECO:0000313" key="9">
    <source>
        <dbReference type="Proteomes" id="UP000077875"/>
    </source>
</evidence>
<feature type="transmembrane region" description="Helical" evidence="6">
    <location>
        <begin position="152"/>
        <end position="171"/>
    </location>
</feature>
<evidence type="ECO:0000256" key="1">
    <source>
        <dbReference type="ARBA" id="ARBA00004141"/>
    </source>
</evidence>
<feature type="transmembrane region" description="Helical" evidence="6">
    <location>
        <begin position="127"/>
        <end position="146"/>
    </location>
</feature>
<evidence type="ECO:0000313" key="8">
    <source>
        <dbReference type="EMBL" id="ANF57292.1"/>
    </source>
</evidence>
<dbReference type="Proteomes" id="UP000077875">
    <property type="component" value="Chromosome"/>
</dbReference>
<keyword evidence="9" id="KW-1185">Reference proteome</keyword>
<dbReference type="InterPro" id="IPR037185">
    <property type="entry name" value="EmrE-like"/>
</dbReference>
<dbReference type="AlphaFoldDB" id="A0A172YDX0"/>
<sequence length="291" mass="31156">MTASSFSRSAWAARGAMVLFVLLWGSAAIFTHWGLEHASALVLLILRFVLALFALGLMCLKRRAWLPPKGLRLRVAIVGAMLVGGYSICYFQAMAEGVTPGVLATLLGVQPILTLLAMERRFSPRRLGGLLVAFGGLALVVLGGTSEARLPWTGTLFAFGALGCMSLGAILQKGIDLSPLEVLPLQYLVGLALCLLALPLQPARLELTLGFVVPLLWLGLAISVAAQLLFYRMIRSGDLVDVTSLFYLVPVVTAALDYWLLGHPLSASSLVGLAAILCGLMLVFRPGRQER</sequence>
<evidence type="ECO:0000256" key="2">
    <source>
        <dbReference type="ARBA" id="ARBA00007362"/>
    </source>
</evidence>
<name>A0A172YDX0_9GAMM</name>
<dbReference type="PANTHER" id="PTHR32322">
    <property type="entry name" value="INNER MEMBRANE TRANSPORTER"/>
    <property type="match status" value="1"/>
</dbReference>
<evidence type="ECO:0000256" key="5">
    <source>
        <dbReference type="ARBA" id="ARBA00023136"/>
    </source>
</evidence>
<dbReference type="STRING" id="376489.A5892_07300"/>
<feature type="transmembrane region" description="Helical" evidence="6">
    <location>
        <begin position="72"/>
        <end position="93"/>
    </location>
</feature>
<protein>
    <submittedName>
        <fullName evidence="8">Multidrug DMT transporter permease</fullName>
    </submittedName>
</protein>
<dbReference type="KEGG" id="haa:A5892_07300"/>
<keyword evidence="3 6" id="KW-0812">Transmembrane</keyword>
<dbReference type="PANTHER" id="PTHR32322:SF2">
    <property type="entry name" value="EAMA DOMAIN-CONTAINING PROTEIN"/>
    <property type="match status" value="1"/>
</dbReference>
<reference evidence="8 9" key="1">
    <citation type="submission" date="2016-04" db="EMBL/GenBank/DDBJ databases">
        <title>Complete Genome Sequence of Halotalea alkalilenta IHB B 13600.</title>
        <authorList>
            <person name="Swarnkar M.K."/>
            <person name="Sharma A."/>
            <person name="Kaushal K."/>
            <person name="Soni R."/>
            <person name="Rana S."/>
            <person name="Singh A.K."/>
            <person name="Gulati A."/>
        </authorList>
    </citation>
    <scope>NUCLEOTIDE SEQUENCE [LARGE SCALE GENOMIC DNA]</scope>
    <source>
        <strain evidence="8 9">IHB B 13600</strain>
    </source>
</reference>
<dbReference type="GO" id="GO:0016020">
    <property type="term" value="C:membrane"/>
    <property type="evidence" value="ECO:0007669"/>
    <property type="project" value="UniProtKB-SubCell"/>
</dbReference>
<dbReference type="InterPro" id="IPR000620">
    <property type="entry name" value="EamA_dom"/>
</dbReference>
<evidence type="ECO:0000256" key="3">
    <source>
        <dbReference type="ARBA" id="ARBA00022692"/>
    </source>
</evidence>
<comment type="similarity">
    <text evidence="2">Belongs to the EamA transporter family.</text>
</comment>
<feature type="transmembrane region" description="Helical" evidence="6">
    <location>
        <begin position="242"/>
        <end position="261"/>
    </location>
</feature>
<evidence type="ECO:0000256" key="4">
    <source>
        <dbReference type="ARBA" id="ARBA00022989"/>
    </source>
</evidence>
<feature type="transmembrane region" description="Helical" evidence="6">
    <location>
        <begin position="41"/>
        <end position="60"/>
    </location>
</feature>
<dbReference type="EMBL" id="CP015243">
    <property type="protein sequence ID" value="ANF57292.1"/>
    <property type="molecule type" value="Genomic_DNA"/>
</dbReference>
<dbReference type="RefSeq" id="WP_064122248.1">
    <property type="nucleotide sequence ID" value="NZ_CP015243.1"/>
</dbReference>
<dbReference type="SUPFAM" id="SSF103481">
    <property type="entry name" value="Multidrug resistance efflux transporter EmrE"/>
    <property type="match status" value="2"/>
</dbReference>
<feature type="transmembrane region" description="Helical" evidence="6">
    <location>
        <begin position="12"/>
        <end position="35"/>
    </location>
</feature>